<proteinExistence type="predicted"/>
<sequence>MVDSPMLVDSPTTDPDPEPDEDLDDPYVHIVSTEEFVETAEKGSQEPEE</sequence>
<reference evidence="2 3" key="1">
    <citation type="submission" date="2016-10" db="EMBL/GenBank/DDBJ databases">
        <authorList>
            <person name="de Groot N.N."/>
        </authorList>
    </citation>
    <scope>NUCLEOTIDE SEQUENCE [LARGE SCALE GENOMIC DNA]</scope>
    <source>
        <strain evidence="2 3">DSM 26130</strain>
    </source>
</reference>
<gene>
    <name evidence="2" type="ORF">SAMN05216167_101509</name>
</gene>
<evidence type="ECO:0000313" key="2">
    <source>
        <dbReference type="EMBL" id="SFC12578.1"/>
    </source>
</evidence>
<protein>
    <submittedName>
        <fullName evidence="2">Uncharacterized protein</fullName>
    </submittedName>
</protein>
<dbReference type="EMBL" id="FOLQ01000001">
    <property type="protein sequence ID" value="SFC12578.1"/>
    <property type="molecule type" value="Genomic_DNA"/>
</dbReference>
<name>A0A1I1GRS8_9BACT</name>
<accession>A0A1I1GRS8</accession>
<dbReference type="AlphaFoldDB" id="A0A1I1GRS8"/>
<dbReference type="Proteomes" id="UP000198598">
    <property type="component" value="Unassembled WGS sequence"/>
</dbReference>
<organism evidence="2 3">
    <name type="scientific">Spirosoma endophyticum</name>
    <dbReference type="NCBI Taxonomy" id="662367"/>
    <lineage>
        <taxon>Bacteria</taxon>
        <taxon>Pseudomonadati</taxon>
        <taxon>Bacteroidota</taxon>
        <taxon>Cytophagia</taxon>
        <taxon>Cytophagales</taxon>
        <taxon>Cytophagaceae</taxon>
        <taxon>Spirosoma</taxon>
    </lineage>
</organism>
<dbReference type="RefSeq" id="WP_177236468.1">
    <property type="nucleotide sequence ID" value="NZ_FOLQ01000001.1"/>
</dbReference>
<feature type="region of interest" description="Disordered" evidence="1">
    <location>
        <begin position="1"/>
        <end position="25"/>
    </location>
</feature>
<evidence type="ECO:0000256" key="1">
    <source>
        <dbReference type="SAM" id="MobiDB-lite"/>
    </source>
</evidence>
<evidence type="ECO:0000313" key="3">
    <source>
        <dbReference type="Proteomes" id="UP000198598"/>
    </source>
</evidence>
<keyword evidence="3" id="KW-1185">Reference proteome</keyword>
<feature type="compositionally biased region" description="Acidic residues" evidence="1">
    <location>
        <begin position="15"/>
        <end position="25"/>
    </location>
</feature>